<comment type="caution">
    <text evidence="4">The sequence shown here is derived from an EMBL/GenBank/DDBJ whole genome shotgun (WGS) entry which is preliminary data.</text>
</comment>
<dbReference type="RefSeq" id="WP_070230387.1">
    <property type="nucleotide sequence ID" value="NZ_BJYO01000002.1"/>
</dbReference>
<sequence>MVKNKLKDFKTLNVRAGFTLIEIMTSIFIIGLILLLVVPNVSKIKEVANENQAEAMVHTVQAQADMYASEHPDDVTYNIFNLEQAGYLSAVQYQRCITLKISVDAQGKAYVRKS</sequence>
<dbReference type="GO" id="GO:0015628">
    <property type="term" value="P:protein secretion by the type II secretion system"/>
    <property type="evidence" value="ECO:0007669"/>
    <property type="project" value="InterPro"/>
</dbReference>
<keyword evidence="5" id="KW-1185">Reference proteome</keyword>
<dbReference type="InterPro" id="IPR045584">
    <property type="entry name" value="Pilin-like"/>
</dbReference>
<dbReference type="KEGG" id="wso:WSWS_01164"/>
<reference evidence="4 5" key="1">
    <citation type="submission" date="2018-07" db="EMBL/GenBank/DDBJ databases">
        <title>Genomic Encyclopedia of Type Strains, Phase III (KMG-III): the genomes of soil and plant-associated and newly described type strains.</title>
        <authorList>
            <person name="Whitman W."/>
        </authorList>
    </citation>
    <scope>NUCLEOTIDE SEQUENCE [LARGE SCALE GENOMIC DNA]</scope>
    <source>
        <strain evidence="4 5">CECT 7031</strain>
    </source>
</reference>
<keyword evidence="2" id="KW-0488">Methylation</keyword>
<keyword evidence="3" id="KW-0178">Competence</keyword>
<dbReference type="GO" id="GO:0009986">
    <property type="term" value="C:cell surface"/>
    <property type="evidence" value="ECO:0007669"/>
    <property type="project" value="UniProtKB-SubCell"/>
</dbReference>
<dbReference type="Proteomes" id="UP000254912">
    <property type="component" value="Unassembled WGS sequence"/>
</dbReference>
<dbReference type="PROSITE" id="PS00409">
    <property type="entry name" value="PROKAR_NTER_METHYL"/>
    <property type="match status" value="1"/>
</dbReference>
<evidence type="ECO:0000256" key="2">
    <source>
        <dbReference type="ARBA" id="ARBA00022481"/>
    </source>
</evidence>
<dbReference type="Gene3D" id="3.30.700.10">
    <property type="entry name" value="Glycoprotein, Type 4 Pilin"/>
    <property type="match status" value="1"/>
</dbReference>
<evidence type="ECO:0000256" key="3">
    <source>
        <dbReference type="ARBA" id="ARBA00023287"/>
    </source>
</evidence>
<dbReference type="GeneID" id="94546351"/>
<dbReference type="GO" id="GO:0030420">
    <property type="term" value="P:establishment of competence for transformation"/>
    <property type="evidence" value="ECO:0007669"/>
    <property type="project" value="UniProtKB-KW"/>
</dbReference>
<dbReference type="Pfam" id="PF07963">
    <property type="entry name" value="N_methyl"/>
    <property type="match status" value="1"/>
</dbReference>
<name>A0A288QBZ1_9LACO</name>
<dbReference type="InterPro" id="IPR012902">
    <property type="entry name" value="N_methyl_site"/>
</dbReference>
<protein>
    <submittedName>
        <fullName evidence="4">Competence protein ComGC</fullName>
    </submittedName>
</protein>
<dbReference type="EMBL" id="QRAS01000001">
    <property type="protein sequence ID" value="RDL12354.1"/>
    <property type="molecule type" value="Genomic_DNA"/>
</dbReference>
<dbReference type="SUPFAM" id="SSF54523">
    <property type="entry name" value="Pili subunits"/>
    <property type="match status" value="1"/>
</dbReference>
<evidence type="ECO:0000256" key="1">
    <source>
        <dbReference type="ARBA" id="ARBA00004241"/>
    </source>
</evidence>
<dbReference type="PRINTS" id="PR00813">
    <property type="entry name" value="BCTERIALGSPG"/>
</dbReference>
<evidence type="ECO:0000313" key="4">
    <source>
        <dbReference type="EMBL" id="RDL12354.1"/>
    </source>
</evidence>
<accession>A0A288QBZ1</accession>
<dbReference type="NCBIfam" id="TIGR02532">
    <property type="entry name" value="IV_pilin_GFxxxE"/>
    <property type="match status" value="1"/>
</dbReference>
<dbReference type="InterPro" id="IPR000983">
    <property type="entry name" value="Bac_GSPG_pilin"/>
</dbReference>
<comment type="subcellular location">
    <subcellularLocation>
        <location evidence="1">Cell surface</location>
    </subcellularLocation>
</comment>
<dbReference type="AlphaFoldDB" id="A0A288QBZ1"/>
<gene>
    <name evidence="4" type="ORF">DFP99_0793</name>
</gene>
<proteinExistence type="predicted"/>
<organism evidence="4 5">
    <name type="scientific">Weissella soli</name>
    <dbReference type="NCBI Taxonomy" id="155866"/>
    <lineage>
        <taxon>Bacteria</taxon>
        <taxon>Bacillati</taxon>
        <taxon>Bacillota</taxon>
        <taxon>Bacilli</taxon>
        <taxon>Lactobacillales</taxon>
        <taxon>Lactobacillaceae</taxon>
        <taxon>Weissella</taxon>
    </lineage>
</organism>
<dbReference type="GO" id="GO:0015627">
    <property type="term" value="C:type II protein secretion system complex"/>
    <property type="evidence" value="ECO:0007669"/>
    <property type="project" value="InterPro"/>
</dbReference>
<evidence type="ECO:0000313" key="5">
    <source>
        <dbReference type="Proteomes" id="UP000254912"/>
    </source>
</evidence>